<keyword evidence="3" id="KW-1185">Reference proteome</keyword>
<feature type="transmembrane region" description="Helical" evidence="1">
    <location>
        <begin position="12"/>
        <end position="33"/>
    </location>
</feature>
<dbReference type="Proteomes" id="UP000256373">
    <property type="component" value="Unassembled WGS sequence"/>
</dbReference>
<name>A0A3D8Y3Z8_9BACT</name>
<keyword evidence="1" id="KW-1133">Transmembrane helix</keyword>
<organism evidence="2 3">
    <name type="scientific">Dyadobacter luteus</name>
    <dbReference type="NCBI Taxonomy" id="2259619"/>
    <lineage>
        <taxon>Bacteria</taxon>
        <taxon>Pseudomonadati</taxon>
        <taxon>Bacteroidota</taxon>
        <taxon>Cytophagia</taxon>
        <taxon>Cytophagales</taxon>
        <taxon>Spirosomataceae</taxon>
        <taxon>Dyadobacter</taxon>
    </lineage>
</organism>
<feature type="transmembrane region" description="Helical" evidence="1">
    <location>
        <begin position="53"/>
        <end position="69"/>
    </location>
</feature>
<comment type="caution">
    <text evidence="2">The sequence shown here is derived from an EMBL/GenBank/DDBJ whole genome shotgun (WGS) entry which is preliminary data.</text>
</comment>
<protein>
    <submittedName>
        <fullName evidence="2">Uncharacterized protein</fullName>
    </submittedName>
</protein>
<proteinExistence type="predicted"/>
<keyword evidence="1" id="KW-0812">Transmembrane</keyword>
<evidence type="ECO:0000313" key="2">
    <source>
        <dbReference type="EMBL" id="REA56898.1"/>
    </source>
</evidence>
<keyword evidence="1" id="KW-0472">Membrane</keyword>
<gene>
    <name evidence="2" type="ORF">DSL64_25655</name>
</gene>
<evidence type="ECO:0000313" key="3">
    <source>
        <dbReference type="Proteomes" id="UP000256373"/>
    </source>
</evidence>
<sequence length="76" mass="8722">MNLRTIAIETAKILAGFTIITFEVALTSSLFSGDSLNDALIYCKDDFFVKRKALRYLLIAIFLGIYRAWRLRDSQE</sequence>
<reference evidence="2 3" key="1">
    <citation type="submission" date="2018-07" db="EMBL/GenBank/DDBJ databases">
        <title>Dyadobacter roseus sp. nov., isolated from rose rhizosphere soil.</title>
        <authorList>
            <person name="Chen L."/>
        </authorList>
    </citation>
    <scope>NUCLEOTIDE SEQUENCE [LARGE SCALE GENOMIC DNA]</scope>
    <source>
        <strain evidence="2 3">RS19</strain>
    </source>
</reference>
<accession>A0A3D8Y3Z8</accession>
<dbReference type="AlphaFoldDB" id="A0A3D8Y3Z8"/>
<dbReference type="EMBL" id="QNUL01000033">
    <property type="protein sequence ID" value="REA56898.1"/>
    <property type="molecule type" value="Genomic_DNA"/>
</dbReference>
<evidence type="ECO:0000256" key="1">
    <source>
        <dbReference type="SAM" id="Phobius"/>
    </source>
</evidence>